<dbReference type="EMBL" id="CM008054">
    <property type="protein sequence ID" value="PAN49106.1"/>
    <property type="molecule type" value="Genomic_DNA"/>
</dbReference>
<name>A0A2S3IPP2_9POAL</name>
<organism evidence="2">
    <name type="scientific">Panicum hallii</name>
    <dbReference type="NCBI Taxonomy" id="206008"/>
    <lineage>
        <taxon>Eukaryota</taxon>
        <taxon>Viridiplantae</taxon>
        <taxon>Streptophyta</taxon>
        <taxon>Embryophyta</taxon>
        <taxon>Tracheophyta</taxon>
        <taxon>Spermatophyta</taxon>
        <taxon>Magnoliopsida</taxon>
        <taxon>Liliopsida</taxon>
        <taxon>Poales</taxon>
        <taxon>Poaceae</taxon>
        <taxon>PACMAD clade</taxon>
        <taxon>Panicoideae</taxon>
        <taxon>Panicodae</taxon>
        <taxon>Paniceae</taxon>
        <taxon>Panicinae</taxon>
        <taxon>Panicum</taxon>
        <taxon>Panicum sect. Panicum</taxon>
    </lineage>
</organism>
<protein>
    <submittedName>
        <fullName evidence="2">Uncharacterized protein</fullName>
    </submittedName>
</protein>
<evidence type="ECO:0000313" key="2">
    <source>
        <dbReference type="EMBL" id="PAN49106.1"/>
    </source>
</evidence>
<accession>A0A2S3IPP2</accession>
<sequence>MALCTTACLAWPLVELRAARGARFRPPQRLRGRPWSLLLMAAELLPALSLVREEPESMEEWWREAGDEYYELAPLQQRALRTQQAQGRRVSFVERGRG</sequence>
<proteinExistence type="predicted"/>
<feature type="signal peptide" evidence="1">
    <location>
        <begin position="1"/>
        <end position="21"/>
    </location>
</feature>
<gene>
    <name evidence="2" type="ORF">PAHAL_9G426700</name>
</gene>
<evidence type="ECO:0000256" key="1">
    <source>
        <dbReference type="SAM" id="SignalP"/>
    </source>
</evidence>
<dbReference type="AlphaFoldDB" id="A0A2S3IPP2"/>
<dbReference type="Proteomes" id="UP000243499">
    <property type="component" value="Chromosome 9"/>
</dbReference>
<feature type="chain" id="PRO_5015448926" evidence="1">
    <location>
        <begin position="22"/>
        <end position="98"/>
    </location>
</feature>
<reference evidence="2" key="1">
    <citation type="submission" date="2018-04" db="EMBL/GenBank/DDBJ databases">
        <title>WGS assembly of Panicum hallii.</title>
        <authorList>
            <person name="Lovell J."/>
            <person name="Jenkins J."/>
            <person name="Lowry D."/>
            <person name="Mamidi S."/>
            <person name="Sreedasyam A."/>
            <person name="Weng X."/>
            <person name="Barry K."/>
            <person name="Bonette J."/>
            <person name="Campitelli B."/>
            <person name="Daum C."/>
            <person name="Gordon S."/>
            <person name="Gould B."/>
            <person name="Lipzen A."/>
            <person name="Macqueen A."/>
            <person name="Palacio-Mejia J."/>
            <person name="Plott C."/>
            <person name="Shakirov E."/>
            <person name="Shu S."/>
            <person name="Yoshinaga Y."/>
            <person name="Zane M."/>
            <person name="Rokhsar D."/>
            <person name="Grimwood J."/>
            <person name="Schmutz J."/>
            <person name="Juenger T."/>
        </authorList>
    </citation>
    <scope>NUCLEOTIDE SEQUENCE [LARGE SCALE GENOMIC DNA]</scope>
    <source>
        <strain evidence="2">FIL2</strain>
    </source>
</reference>
<keyword evidence="1" id="KW-0732">Signal</keyword>
<dbReference type="Gramene" id="PAN49106">
    <property type="protein sequence ID" value="PAN49106"/>
    <property type="gene ID" value="PAHAL_9G426700"/>
</dbReference>